<feature type="transmembrane region" description="Helical" evidence="1">
    <location>
        <begin position="119"/>
        <end position="137"/>
    </location>
</feature>
<protein>
    <submittedName>
        <fullName evidence="3">CHAT domain-containing protein</fullName>
    </submittedName>
</protein>
<keyword evidence="1" id="KW-0812">Transmembrane</keyword>
<dbReference type="InterPro" id="IPR024983">
    <property type="entry name" value="CHAT_dom"/>
</dbReference>
<evidence type="ECO:0000259" key="2">
    <source>
        <dbReference type="Pfam" id="PF12770"/>
    </source>
</evidence>
<reference evidence="3 4" key="1">
    <citation type="submission" date="2022-06" db="EMBL/GenBank/DDBJ databases">
        <title>Genomic Encyclopedia of Archaeal and Bacterial Type Strains, Phase II (KMG-II): from individual species to whole genera.</title>
        <authorList>
            <person name="Goeker M."/>
        </authorList>
    </citation>
    <scope>NUCLEOTIDE SEQUENCE [LARGE SCALE GENOMIC DNA]</scope>
    <source>
        <strain evidence="3 4">DSM 44255</strain>
    </source>
</reference>
<dbReference type="RefSeq" id="WP_253885021.1">
    <property type="nucleotide sequence ID" value="NZ_BAAAVB010000006.1"/>
</dbReference>
<keyword evidence="4" id="KW-1185">Reference proteome</keyword>
<feature type="transmembrane region" description="Helical" evidence="1">
    <location>
        <begin position="173"/>
        <end position="190"/>
    </location>
</feature>
<accession>A0ABT1I619</accession>
<sequence length="1094" mass="116997">MLRAAQILIGVAFAVTGSFADLPATGPVGWLLFSVYVAVAGVGLPWAAAAYVLASAISGLPSTTLALYVALGSFGVSWLARRQWVTHHWDMFWYGRRLRRGDQGRPGIAPEPSVLIATYGYWLVVALPLVTAIAVVLTTGRTPVLIAAGAAATAVAWGAAWRARPFSRYPRRSLLFTEAQVHLLWVLMMLNNGSVFARSTQVWVVLAPFILAAQIALTWRLRRTGSRSALSVTQSLGPVLNGQALFYAVLGYPLRHEVELLWTSVAFASVGLVAVAVQVRSPWWARLSDTSVFQPRTADGARARGAWLYAPDPAVPHALAARARKELTAAGWPPSRQAVRTAQVWLDVAKQLVDSAPALVAARGDCLFTQGQISEVHTHRGAALAAYRAAAAAFTEADLPALAALARLAEARLVPDPAPVRAAIAANDALPPAVRRLAGADLPGPLGPLPPVHPLADPPWNPLPEHAPRDAPDQLAVFRAGEGHARRLITRGERLWRGGDHARAATELRAAATLLADNAQLAPATSVLLELGRAQADRDPVAAHDTFQAALALRSQFADNLVDEPLRIQVNGWFDDPHSRLIALLARDQEVRWPATAAFDLAERARSRLLLELLGDSTPLAARGVPPELAARERRHLEQVRRSASAARKPGERTRNLALLRAARAELAETWRAMAEHGGRAAEYAALRRGEPAGFAEIAATLHDATLAEYHVTVDEVVLFLARSGDSAPRVVRVPMTRDELVGIVAEFGETAREIGDGDPDRWRVPLVPLVAPLVEACAEGAVIWIVPHDLLHGLPLHAVEVDGRPLGARNPVCYTASATVMRYSQARRRPDATGTVVLADSRADQPLPRSRAHAQRLGARTCLVGDEATVPALADAMGTGVSVLHIACHGEFDHEQPVRSRVLLAASGADDGLLTAERILGMSLPADLVTLSACQSGLADRRPGDELFGLTRALVYAGAASVLVSLWSVDELPTTILMAAFYRARADGAGKAEALRIAQTAVREATAADVLAHCERTGMPARDIADTRFRAGDFAGALREYTALLATDDSPDLLIAHAACTLAAGVGGTPDYSRRIYAPPANWAAFVLIGDWR</sequence>
<dbReference type="Proteomes" id="UP001205185">
    <property type="component" value="Unassembled WGS sequence"/>
</dbReference>
<gene>
    <name evidence="3" type="ORF">LV75_000556</name>
</gene>
<dbReference type="EMBL" id="JAMTCO010000002">
    <property type="protein sequence ID" value="MCP2268070.1"/>
    <property type="molecule type" value="Genomic_DNA"/>
</dbReference>
<evidence type="ECO:0000256" key="1">
    <source>
        <dbReference type="SAM" id="Phobius"/>
    </source>
</evidence>
<feature type="transmembrane region" description="Helical" evidence="1">
    <location>
        <begin position="65"/>
        <end position="84"/>
    </location>
</feature>
<name>A0ABT1I619_9PSEU</name>
<feature type="transmembrane region" description="Helical" evidence="1">
    <location>
        <begin position="202"/>
        <end position="221"/>
    </location>
</feature>
<keyword evidence="1" id="KW-0472">Membrane</keyword>
<evidence type="ECO:0000313" key="4">
    <source>
        <dbReference type="Proteomes" id="UP001205185"/>
    </source>
</evidence>
<comment type="caution">
    <text evidence="3">The sequence shown here is derived from an EMBL/GenBank/DDBJ whole genome shotgun (WGS) entry which is preliminary data.</text>
</comment>
<feature type="domain" description="CHAT" evidence="2">
    <location>
        <begin position="771"/>
        <end position="1092"/>
    </location>
</feature>
<dbReference type="Pfam" id="PF12770">
    <property type="entry name" value="CHAT"/>
    <property type="match status" value="1"/>
</dbReference>
<proteinExistence type="predicted"/>
<feature type="transmembrane region" description="Helical" evidence="1">
    <location>
        <begin position="144"/>
        <end position="161"/>
    </location>
</feature>
<evidence type="ECO:0000313" key="3">
    <source>
        <dbReference type="EMBL" id="MCP2268070.1"/>
    </source>
</evidence>
<dbReference type="PANTHER" id="PTHR10098:SF108">
    <property type="entry name" value="TETRATRICOPEPTIDE REPEAT PROTEIN 28"/>
    <property type="match status" value="1"/>
</dbReference>
<feature type="transmembrane region" description="Helical" evidence="1">
    <location>
        <begin position="30"/>
        <end position="53"/>
    </location>
</feature>
<organism evidence="3 4">
    <name type="scientific">Actinokineospora diospyrosa</name>
    <dbReference type="NCBI Taxonomy" id="103728"/>
    <lineage>
        <taxon>Bacteria</taxon>
        <taxon>Bacillati</taxon>
        <taxon>Actinomycetota</taxon>
        <taxon>Actinomycetes</taxon>
        <taxon>Pseudonocardiales</taxon>
        <taxon>Pseudonocardiaceae</taxon>
        <taxon>Actinokineospora</taxon>
    </lineage>
</organism>
<dbReference type="PANTHER" id="PTHR10098">
    <property type="entry name" value="RAPSYN-RELATED"/>
    <property type="match status" value="1"/>
</dbReference>
<keyword evidence="1" id="KW-1133">Transmembrane helix</keyword>